<dbReference type="Proteomes" id="UP000617340">
    <property type="component" value="Unassembled WGS sequence"/>
</dbReference>
<reference evidence="2" key="1">
    <citation type="journal article" date="2020" name="G3 (Bethesda)">
        <title>High-Quality Assemblies for Three Invasive Social Wasps from the &lt;i&gt;Vespula&lt;/i&gt; Genus.</title>
        <authorList>
            <person name="Harrop T.W.R."/>
            <person name="Guhlin J."/>
            <person name="McLaughlin G.M."/>
            <person name="Permina E."/>
            <person name="Stockwell P."/>
            <person name="Gilligan J."/>
            <person name="Le Lec M.F."/>
            <person name="Gruber M.A.M."/>
            <person name="Quinn O."/>
            <person name="Lovegrove M."/>
            <person name="Duncan E.J."/>
            <person name="Remnant E.J."/>
            <person name="Van Eeckhoven J."/>
            <person name="Graham B."/>
            <person name="Knapp R.A."/>
            <person name="Langford K.W."/>
            <person name="Kronenberg Z."/>
            <person name="Press M.O."/>
            <person name="Eacker S.M."/>
            <person name="Wilson-Rankin E.E."/>
            <person name="Purcell J."/>
            <person name="Lester P.J."/>
            <person name="Dearden P.K."/>
        </authorList>
    </citation>
    <scope>NUCLEOTIDE SEQUENCE</scope>
    <source>
        <strain evidence="2">Linc-1</strain>
    </source>
</reference>
<dbReference type="AlphaFoldDB" id="A0A834MPU3"/>
<keyword evidence="1" id="KW-0812">Transmembrane</keyword>
<sequence>MVFRDGVEERIEIALVTDTHLLTLLDFARFNENAESRTARRALIVRHILRFVFHYEMSYVDETKRRGIYIEIEKHRVGDEVELFEVSNYGKEEAEIVTETVVHCLVITLISETVHREVLDSWLLDRCVLEAFREGFRGNNLTRFQATASKTVKPRIIAVENAEPGGNARPKSCLRAPRVPRNEVAADNDTILCIGYSAHIRGRILHVDLSLSSLLGMHGIWELASNSVNTLTFSERKERNKIANAVSEEKEDEKKVVVVVVVVVVMVMVMVMVVVVGRTKGGGHSGGSGDGGL</sequence>
<dbReference type="EMBL" id="JACSDZ010000023">
    <property type="protein sequence ID" value="KAF7380670.1"/>
    <property type="molecule type" value="Genomic_DNA"/>
</dbReference>
<name>A0A834MPU3_VESGE</name>
<gene>
    <name evidence="2" type="ORF">HZH68_016535</name>
</gene>
<evidence type="ECO:0000313" key="3">
    <source>
        <dbReference type="Proteomes" id="UP000617340"/>
    </source>
</evidence>
<evidence type="ECO:0000256" key="1">
    <source>
        <dbReference type="SAM" id="Phobius"/>
    </source>
</evidence>
<keyword evidence="3" id="KW-1185">Reference proteome</keyword>
<accession>A0A834MPU3</accession>
<feature type="transmembrane region" description="Helical" evidence="1">
    <location>
        <begin position="256"/>
        <end position="276"/>
    </location>
</feature>
<evidence type="ECO:0000313" key="2">
    <source>
        <dbReference type="EMBL" id="KAF7380670.1"/>
    </source>
</evidence>
<organism evidence="2 3">
    <name type="scientific">Vespula germanica</name>
    <name type="common">German yellow jacket</name>
    <name type="synonym">Paravespula germanica</name>
    <dbReference type="NCBI Taxonomy" id="30212"/>
    <lineage>
        <taxon>Eukaryota</taxon>
        <taxon>Metazoa</taxon>
        <taxon>Ecdysozoa</taxon>
        <taxon>Arthropoda</taxon>
        <taxon>Hexapoda</taxon>
        <taxon>Insecta</taxon>
        <taxon>Pterygota</taxon>
        <taxon>Neoptera</taxon>
        <taxon>Endopterygota</taxon>
        <taxon>Hymenoptera</taxon>
        <taxon>Apocrita</taxon>
        <taxon>Aculeata</taxon>
        <taxon>Vespoidea</taxon>
        <taxon>Vespidae</taxon>
        <taxon>Vespinae</taxon>
        <taxon>Vespula</taxon>
    </lineage>
</organism>
<comment type="caution">
    <text evidence="2">The sequence shown here is derived from an EMBL/GenBank/DDBJ whole genome shotgun (WGS) entry which is preliminary data.</text>
</comment>
<keyword evidence="1" id="KW-1133">Transmembrane helix</keyword>
<keyword evidence="1" id="KW-0472">Membrane</keyword>
<protein>
    <submittedName>
        <fullName evidence="2">Uncharacterized protein</fullName>
    </submittedName>
</protein>
<proteinExistence type="predicted"/>